<keyword evidence="2" id="KW-0812">Transmembrane</keyword>
<dbReference type="RefSeq" id="WP_093787749.1">
    <property type="nucleotide sequence ID" value="NZ_FNIE01000018.1"/>
</dbReference>
<organism evidence="5 6">
    <name type="scientific">Actinacidiphila guanduensis</name>
    <dbReference type="NCBI Taxonomy" id="310781"/>
    <lineage>
        <taxon>Bacteria</taxon>
        <taxon>Bacillati</taxon>
        <taxon>Actinomycetota</taxon>
        <taxon>Actinomycetes</taxon>
        <taxon>Kitasatosporales</taxon>
        <taxon>Streptomycetaceae</taxon>
        <taxon>Actinacidiphila</taxon>
    </lineage>
</organism>
<dbReference type="GO" id="GO:0009002">
    <property type="term" value="F:serine-type D-Ala-D-Ala carboxypeptidase activity"/>
    <property type="evidence" value="ECO:0007669"/>
    <property type="project" value="InterPro"/>
</dbReference>
<name>A0A1H0Q812_9ACTN</name>
<evidence type="ECO:0000313" key="5">
    <source>
        <dbReference type="EMBL" id="SDP13541.1"/>
    </source>
</evidence>
<evidence type="ECO:0000256" key="3">
    <source>
        <dbReference type="SAM" id="SignalP"/>
    </source>
</evidence>
<reference evidence="5 6" key="1">
    <citation type="submission" date="2016-10" db="EMBL/GenBank/DDBJ databases">
        <authorList>
            <person name="de Groot N.N."/>
        </authorList>
    </citation>
    <scope>NUCLEOTIDE SEQUENCE [LARGE SCALE GENOMIC DNA]</scope>
    <source>
        <strain evidence="5 6">CGMCC 4.2022</strain>
    </source>
</reference>
<sequence length="446" mass="45239">MNAYRRFRRPPLPHPLPTARQQAAALATACCLAALAAGPALAGENSGTGGTGGSARQATSAASSADRSDAARAGSATALLSEPGVHVAPRAGAPALPSGLSALSWTVSDARTGEVLAAKDAHRKLPPASTLKTLFADTVMPRFPATLKHKVTQADLAGLGEGSSLVGVQPGQTYTVADLWRGVFLASGNDAVHVLANMNGSVANTVAQMQAKARMLGANDTHVVTPDGYDEPGQVSSAYDLAVFARAGLDNPDFAGYAATKDSQFPGGYDDHGTYVASFGIENTNRLLTGEKGVTAYPGLIGVKNGYTTNAGNTLVAAARRDGRTIIVSVMNPQSGVYNAVYTEATKLLDWGFAAADHTSAVGTLNAAAPDRPADAGVAPAGQSTSSASAADPGAPREEPAGPVSAHSDTASTTAWYIGGALVLVAAVCVVLLRRRGIKGHDSAES</sequence>
<dbReference type="PANTHER" id="PTHR21581:SF33">
    <property type="entry name" value="D-ALANYL-D-ALANINE CARBOXYPEPTIDASE DACB"/>
    <property type="match status" value="1"/>
</dbReference>
<keyword evidence="3" id="KW-0732">Signal</keyword>
<keyword evidence="5" id="KW-0378">Hydrolase</keyword>
<dbReference type="InterPro" id="IPR012338">
    <property type="entry name" value="Beta-lactam/transpept-like"/>
</dbReference>
<gene>
    <name evidence="5" type="ORF">SAMN05216259_11813</name>
</gene>
<feature type="compositionally biased region" description="Low complexity" evidence="1">
    <location>
        <begin position="54"/>
        <end position="75"/>
    </location>
</feature>
<dbReference type="EMBL" id="FNIE01000018">
    <property type="protein sequence ID" value="SDP13541.1"/>
    <property type="molecule type" value="Genomic_DNA"/>
</dbReference>
<keyword evidence="2" id="KW-0472">Membrane</keyword>
<dbReference type="OrthoDB" id="3663940at2"/>
<evidence type="ECO:0000256" key="2">
    <source>
        <dbReference type="SAM" id="Phobius"/>
    </source>
</evidence>
<accession>A0A1H0Q812</accession>
<dbReference type="Gene3D" id="3.40.710.10">
    <property type="entry name" value="DD-peptidase/beta-lactamase superfamily"/>
    <property type="match status" value="1"/>
</dbReference>
<feature type="chain" id="PRO_5011456044" evidence="3">
    <location>
        <begin position="43"/>
        <end position="446"/>
    </location>
</feature>
<dbReference type="SUPFAM" id="SSF56601">
    <property type="entry name" value="beta-lactamase/transpeptidase-like"/>
    <property type="match status" value="1"/>
</dbReference>
<dbReference type="Pfam" id="PF00768">
    <property type="entry name" value="Peptidase_S11"/>
    <property type="match status" value="1"/>
</dbReference>
<evidence type="ECO:0000313" key="6">
    <source>
        <dbReference type="Proteomes" id="UP000199341"/>
    </source>
</evidence>
<dbReference type="InterPro" id="IPR001967">
    <property type="entry name" value="Peptidase_S11_N"/>
</dbReference>
<feature type="domain" description="Peptidase S11 D-alanyl-D-alanine carboxypeptidase A N-terminal" evidence="4">
    <location>
        <begin position="99"/>
        <end position="333"/>
    </location>
</feature>
<evidence type="ECO:0000259" key="4">
    <source>
        <dbReference type="Pfam" id="PF00768"/>
    </source>
</evidence>
<dbReference type="AlphaFoldDB" id="A0A1H0Q812"/>
<feature type="transmembrane region" description="Helical" evidence="2">
    <location>
        <begin position="415"/>
        <end position="433"/>
    </location>
</feature>
<feature type="region of interest" description="Disordered" evidence="1">
    <location>
        <begin position="44"/>
        <end position="75"/>
    </location>
</feature>
<protein>
    <submittedName>
        <fullName evidence="5">D-alanyl-D-alanine carboxypeptidase (Penicillin-binding protein 5/6)</fullName>
    </submittedName>
</protein>
<keyword evidence="5" id="KW-0645">Protease</keyword>
<proteinExistence type="predicted"/>
<dbReference type="STRING" id="310781.SAMN05216259_11813"/>
<dbReference type="PANTHER" id="PTHR21581">
    <property type="entry name" value="D-ALANYL-D-ALANINE CARBOXYPEPTIDASE"/>
    <property type="match status" value="1"/>
</dbReference>
<keyword evidence="2" id="KW-1133">Transmembrane helix</keyword>
<dbReference type="Proteomes" id="UP000199341">
    <property type="component" value="Unassembled WGS sequence"/>
</dbReference>
<keyword evidence="5" id="KW-0121">Carboxypeptidase</keyword>
<feature type="region of interest" description="Disordered" evidence="1">
    <location>
        <begin position="372"/>
        <end position="408"/>
    </location>
</feature>
<keyword evidence="6" id="KW-1185">Reference proteome</keyword>
<evidence type="ECO:0000256" key="1">
    <source>
        <dbReference type="SAM" id="MobiDB-lite"/>
    </source>
</evidence>
<feature type="signal peptide" evidence="3">
    <location>
        <begin position="1"/>
        <end position="42"/>
    </location>
</feature>
<dbReference type="GO" id="GO:0006508">
    <property type="term" value="P:proteolysis"/>
    <property type="evidence" value="ECO:0007669"/>
    <property type="project" value="InterPro"/>
</dbReference>